<accession>A0A2H0R5B5</accession>
<dbReference type="EMBL" id="PCXP01000024">
    <property type="protein sequence ID" value="PIR41718.1"/>
    <property type="molecule type" value="Genomic_DNA"/>
</dbReference>
<organism evidence="1 2">
    <name type="scientific">Candidatus Yanofskybacteria bacterium CG10_big_fil_rev_8_21_14_0_10_37_15</name>
    <dbReference type="NCBI Taxonomy" id="1975097"/>
    <lineage>
        <taxon>Bacteria</taxon>
        <taxon>Candidatus Yanofskyibacteriota</taxon>
    </lineage>
</organism>
<evidence type="ECO:0000313" key="2">
    <source>
        <dbReference type="Proteomes" id="UP000230208"/>
    </source>
</evidence>
<sequence>MKTSFRFLVLSLCIFYLSCDLKYNTSEGEGDCRYGDLLAQDFKTDVAWIVMEWNCKPSGYGSGFLVDKENGLFYTNKHVSDMFNSFGRGSHKIYFNGRFYNAKVVKVPPLRDAALVRITDSFDFSNFPEPAPFAKESAKIGDEVFVEGFHPHPYLLIESNKNNNYDEKITTIWEKYYNLHTFNLNVKKEVVLEKFKGKIVKFDFPAKTQIGLFVTDQVKAWTTYSMAESDKDHGFSFGGLSGTVVRNSRGETVGIFTIELREEFEKGEKTGDVQFIERVHKTFGFTPIELIADLKQYFNEK</sequence>
<dbReference type="InterPro" id="IPR009003">
    <property type="entry name" value="Peptidase_S1_PA"/>
</dbReference>
<gene>
    <name evidence="1" type="ORF">COV30_02210</name>
</gene>
<dbReference type="SUPFAM" id="SSF50494">
    <property type="entry name" value="Trypsin-like serine proteases"/>
    <property type="match status" value="1"/>
</dbReference>
<dbReference type="Pfam" id="PF13365">
    <property type="entry name" value="Trypsin_2"/>
    <property type="match status" value="1"/>
</dbReference>
<reference evidence="1 2" key="1">
    <citation type="submission" date="2017-09" db="EMBL/GenBank/DDBJ databases">
        <title>Depth-based differentiation of microbial function through sediment-hosted aquifers and enrichment of novel symbionts in the deep terrestrial subsurface.</title>
        <authorList>
            <person name="Probst A.J."/>
            <person name="Ladd B."/>
            <person name="Jarett J.K."/>
            <person name="Geller-Mcgrath D.E."/>
            <person name="Sieber C.M."/>
            <person name="Emerson J.B."/>
            <person name="Anantharaman K."/>
            <person name="Thomas B.C."/>
            <person name="Malmstrom R."/>
            <person name="Stieglmeier M."/>
            <person name="Klingl A."/>
            <person name="Woyke T."/>
            <person name="Ryan C.M."/>
            <person name="Banfield J.F."/>
        </authorList>
    </citation>
    <scope>NUCLEOTIDE SEQUENCE [LARGE SCALE GENOMIC DNA]</scope>
    <source>
        <strain evidence="1">CG10_big_fil_rev_8_21_14_0_10_37_15</strain>
    </source>
</reference>
<comment type="caution">
    <text evidence="1">The sequence shown here is derived from an EMBL/GenBank/DDBJ whole genome shotgun (WGS) entry which is preliminary data.</text>
</comment>
<evidence type="ECO:0008006" key="3">
    <source>
        <dbReference type="Google" id="ProtNLM"/>
    </source>
</evidence>
<dbReference type="AlphaFoldDB" id="A0A2H0R5B5"/>
<name>A0A2H0R5B5_9BACT</name>
<dbReference type="Gene3D" id="2.40.10.120">
    <property type="match status" value="1"/>
</dbReference>
<evidence type="ECO:0000313" key="1">
    <source>
        <dbReference type="EMBL" id="PIR41718.1"/>
    </source>
</evidence>
<proteinExistence type="predicted"/>
<protein>
    <recommendedName>
        <fullName evidence="3">Serine protease</fullName>
    </recommendedName>
</protein>
<dbReference type="Proteomes" id="UP000230208">
    <property type="component" value="Unassembled WGS sequence"/>
</dbReference>